<reference evidence="2" key="1">
    <citation type="submission" date="2021-01" db="EMBL/GenBank/DDBJ databases">
        <authorList>
            <person name="Corre E."/>
            <person name="Pelletier E."/>
            <person name="Niang G."/>
            <person name="Scheremetjew M."/>
            <person name="Finn R."/>
            <person name="Kale V."/>
            <person name="Holt S."/>
            <person name="Cochrane G."/>
            <person name="Meng A."/>
            <person name="Brown T."/>
            <person name="Cohen L."/>
        </authorList>
    </citation>
    <scope>NUCLEOTIDE SEQUENCE</scope>
    <source>
        <strain evidence="2">CCMP219</strain>
    </source>
</reference>
<proteinExistence type="predicted"/>
<accession>A0A7R9V5C8</accession>
<protein>
    <submittedName>
        <fullName evidence="2">Uncharacterized protein</fullName>
    </submittedName>
</protein>
<gene>
    <name evidence="2" type="ORF">CEUR00632_LOCUS4963</name>
</gene>
<dbReference type="EMBL" id="HBEC01010831">
    <property type="protein sequence ID" value="CAD8284925.1"/>
    <property type="molecule type" value="Transcribed_RNA"/>
</dbReference>
<feature type="region of interest" description="Disordered" evidence="1">
    <location>
        <begin position="74"/>
        <end position="101"/>
    </location>
</feature>
<feature type="compositionally biased region" description="Basic residues" evidence="1">
    <location>
        <begin position="86"/>
        <end position="101"/>
    </location>
</feature>
<organism evidence="2">
    <name type="scientific">Chlamydomonas euryale</name>
    <dbReference type="NCBI Taxonomy" id="1486919"/>
    <lineage>
        <taxon>Eukaryota</taxon>
        <taxon>Viridiplantae</taxon>
        <taxon>Chlorophyta</taxon>
        <taxon>core chlorophytes</taxon>
        <taxon>Chlorophyceae</taxon>
        <taxon>CS clade</taxon>
        <taxon>Chlamydomonadales</taxon>
        <taxon>Chlamydomonadaceae</taxon>
        <taxon>Chlamydomonas</taxon>
    </lineage>
</organism>
<dbReference type="AlphaFoldDB" id="A0A7R9V5C8"/>
<evidence type="ECO:0000256" key="1">
    <source>
        <dbReference type="SAM" id="MobiDB-lite"/>
    </source>
</evidence>
<evidence type="ECO:0000313" key="2">
    <source>
        <dbReference type="EMBL" id="CAD8284925.1"/>
    </source>
</evidence>
<sequence length="101" mass="10862">MQAPTVHSTLPITMHGSANAYAGGYFLCMHACMRGGTHTNPCMHVSVHAHACRSLARMHVCRLACVHACMGASERSSMAGPTAQARARRGVRVRRASHRPP</sequence>
<name>A0A7R9V5C8_9CHLO</name>